<keyword evidence="2" id="KW-0732">Signal</keyword>
<dbReference type="Proteomes" id="UP000254794">
    <property type="component" value="Unassembled WGS sequence"/>
</dbReference>
<proteinExistence type="predicted"/>
<accession>A0A378JIW2</accession>
<gene>
    <name evidence="3" type="ORF">NCTC13316_01185</name>
</gene>
<keyword evidence="1" id="KW-0378">Hydrolase</keyword>
<dbReference type="EMBL" id="UGOD01000001">
    <property type="protein sequence ID" value="STX51094.1"/>
    <property type="molecule type" value="Genomic_DNA"/>
</dbReference>
<dbReference type="Pfam" id="PF04185">
    <property type="entry name" value="Phosphoesterase"/>
    <property type="match status" value="1"/>
</dbReference>
<evidence type="ECO:0000313" key="4">
    <source>
        <dbReference type="Proteomes" id="UP000254794"/>
    </source>
</evidence>
<dbReference type="OrthoDB" id="7061668at2"/>
<evidence type="ECO:0000313" key="3">
    <source>
        <dbReference type="EMBL" id="STX51094.1"/>
    </source>
</evidence>
<protein>
    <submittedName>
        <fullName evidence="3">Phospholipase C</fullName>
    </submittedName>
</protein>
<dbReference type="PANTHER" id="PTHR31956:SF8">
    <property type="entry name" value="ACID PHOSPHATASE PHOA (AFU_ORTHOLOGUE AFUA_1G03570)"/>
    <property type="match status" value="1"/>
</dbReference>
<reference evidence="3 4" key="1">
    <citation type="submission" date="2018-06" db="EMBL/GenBank/DDBJ databases">
        <authorList>
            <consortium name="Pathogen Informatics"/>
            <person name="Doyle S."/>
        </authorList>
    </citation>
    <scope>NUCLEOTIDE SEQUENCE [LARGE SCALE GENOMIC DNA]</scope>
    <source>
        <strain evidence="3 4">NCTC13316</strain>
    </source>
</reference>
<dbReference type="AlphaFoldDB" id="A0A378JIW2"/>
<feature type="chain" id="PRO_5016624136" evidence="2">
    <location>
        <begin position="22"/>
        <end position="776"/>
    </location>
</feature>
<dbReference type="RefSeq" id="WP_160116161.1">
    <property type="nucleotide sequence ID" value="NZ_CAAAHP010000001.1"/>
</dbReference>
<dbReference type="PANTHER" id="PTHR31956">
    <property type="entry name" value="NON-SPECIFIC PHOSPHOLIPASE C4-RELATED"/>
    <property type="match status" value="1"/>
</dbReference>
<name>A0A378JIW2_9GAMM</name>
<organism evidence="3 4">
    <name type="scientific">Legionella busanensis</name>
    <dbReference type="NCBI Taxonomy" id="190655"/>
    <lineage>
        <taxon>Bacteria</taxon>
        <taxon>Pseudomonadati</taxon>
        <taxon>Pseudomonadota</taxon>
        <taxon>Gammaproteobacteria</taxon>
        <taxon>Legionellales</taxon>
        <taxon>Legionellaceae</taxon>
        <taxon>Legionella</taxon>
    </lineage>
</organism>
<dbReference type="InterPro" id="IPR007312">
    <property type="entry name" value="Phosphoesterase"/>
</dbReference>
<dbReference type="Gene3D" id="3.40.720.10">
    <property type="entry name" value="Alkaline Phosphatase, subunit A"/>
    <property type="match status" value="1"/>
</dbReference>
<keyword evidence="4" id="KW-1185">Reference proteome</keyword>
<evidence type="ECO:0000256" key="2">
    <source>
        <dbReference type="SAM" id="SignalP"/>
    </source>
</evidence>
<dbReference type="GO" id="GO:0009395">
    <property type="term" value="P:phospholipid catabolic process"/>
    <property type="evidence" value="ECO:0007669"/>
    <property type="project" value="TreeGrafter"/>
</dbReference>
<dbReference type="InterPro" id="IPR017850">
    <property type="entry name" value="Alkaline_phosphatase_core_sf"/>
</dbReference>
<evidence type="ECO:0000256" key="1">
    <source>
        <dbReference type="ARBA" id="ARBA00022801"/>
    </source>
</evidence>
<sequence>MKKIWIFFLSFICCLSAASFAANTLLKTNVVHTTVQRIPIPVKVTVKNENWVETISICNTTSNPIPLNDIEFNFNYAVTMPTNIWGQPWAAWHVQSQTGSQVVLLGGTPYTPALQPDPNCINPLTIQFSASPDTPAPTGPFVFKASGTPSTENGKLNITMPPIPETGLTNPQVTLTGMGQTLTRTVAWGTIWDISNLVAGSYTVTSSNVGNGQHTYQANPINTTVKANETTEVAVKYTLTTTNTGNLTLTIPTLPVDGLNNPTITVQGMGKTLNQTVTWGTQWKLTNLAVGDYTVTSSTVTNDTDTYQADPISITVMPNQTAQAAIKYTIISAGTANLSINMLDAPEAGLSNPIITIEGMGKTFNKTLAWGTKWDLTQLAIGTYKVTSSTVSNGTHIYQAIPVNVTLCATNPARVTMIYTMGSTNTGNLTINLPSTPETGLINPQLTVKGAGQTFNQTVAWGNSWQLTKLGVGDYTITSSTLNNGTHTYQANPINTSVSATSTTPLKLVYKPVNTNRPSSWTNIKHVVIIVFENENSGNVLNQPFFKSLTTRGAHLEQYSALTHPSQPNYLALISGSTFSVTDDSIHNINAKHLGNLLNAKGLSWKSYAEAYPDNCFQGSKSGTYYRKHEPFINFINVQNSPDECAKIVPGEQFFSDLAADRLPTYSLYVPDINNDGHDTGIAFADKYFSKTFGPILNNANIMSNTLFIITFDEDDGSAGNKIYTTFVGAGVKPGATSTVKYTHYSTLKTIEDIFQLGTLGVNDQSAAEILDIWEF</sequence>
<dbReference type="GO" id="GO:0016788">
    <property type="term" value="F:hydrolase activity, acting on ester bonds"/>
    <property type="evidence" value="ECO:0007669"/>
    <property type="project" value="InterPro"/>
</dbReference>
<feature type="signal peptide" evidence="2">
    <location>
        <begin position="1"/>
        <end position="21"/>
    </location>
</feature>